<dbReference type="PROSITE" id="PS01149">
    <property type="entry name" value="PSI_RSU"/>
    <property type="match status" value="1"/>
</dbReference>
<dbReference type="InterPro" id="IPR042092">
    <property type="entry name" value="PsdUridine_s_RsuA/RluB/E/F_cat"/>
</dbReference>
<dbReference type="Proteomes" id="UP001295463">
    <property type="component" value="Chromosome"/>
</dbReference>
<dbReference type="InterPro" id="IPR006145">
    <property type="entry name" value="PsdUridine_synth_RsuA/RluA"/>
</dbReference>
<dbReference type="Pfam" id="PF01479">
    <property type="entry name" value="S4"/>
    <property type="match status" value="1"/>
</dbReference>
<evidence type="ECO:0000313" key="9">
    <source>
        <dbReference type="Proteomes" id="UP001295463"/>
    </source>
</evidence>
<evidence type="ECO:0000256" key="1">
    <source>
        <dbReference type="ARBA" id="ARBA00008348"/>
    </source>
</evidence>
<dbReference type="Pfam" id="PF00849">
    <property type="entry name" value="PseudoU_synth_2"/>
    <property type="match status" value="1"/>
</dbReference>
<evidence type="ECO:0000256" key="2">
    <source>
        <dbReference type="ARBA" id="ARBA00022884"/>
    </source>
</evidence>
<dbReference type="SMART" id="SM00363">
    <property type="entry name" value="S4"/>
    <property type="match status" value="1"/>
</dbReference>
<feature type="domain" description="RNA-binding S4" evidence="7">
    <location>
        <begin position="3"/>
        <end position="61"/>
    </location>
</feature>
<protein>
    <recommendedName>
        <fullName evidence="5">Pseudouridine synthase</fullName>
        <ecNumber evidence="5">5.4.99.-</ecNumber>
    </recommendedName>
</protein>
<evidence type="ECO:0000313" key="8">
    <source>
        <dbReference type="EMBL" id="CAH2030559.1"/>
    </source>
</evidence>
<gene>
    <name evidence="8" type="primary">rluB</name>
    <name evidence="8" type="ORF">GEAMG1_0746</name>
</gene>
<comment type="similarity">
    <text evidence="1 5">Belongs to the pseudouridine synthase RsuA family.</text>
</comment>
<evidence type="ECO:0000256" key="5">
    <source>
        <dbReference type="RuleBase" id="RU003887"/>
    </source>
</evidence>
<dbReference type="InterPro" id="IPR050343">
    <property type="entry name" value="RsuA_PseudoU_synthase"/>
</dbReference>
<evidence type="ECO:0000256" key="4">
    <source>
        <dbReference type="PROSITE-ProRule" id="PRU00182"/>
    </source>
</evidence>
<dbReference type="Gene3D" id="3.30.70.1560">
    <property type="entry name" value="Alpha-L RNA-binding motif"/>
    <property type="match status" value="1"/>
</dbReference>
<dbReference type="RefSeq" id="WP_305731490.1">
    <property type="nucleotide sequence ID" value="NZ_OW150024.1"/>
</dbReference>
<organism evidence="8 9">
    <name type="scientific">Trichlorobacter ammonificans</name>
    <dbReference type="NCBI Taxonomy" id="2916410"/>
    <lineage>
        <taxon>Bacteria</taxon>
        <taxon>Pseudomonadati</taxon>
        <taxon>Thermodesulfobacteriota</taxon>
        <taxon>Desulfuromonadia</taxon>
        <taxon>Geobacterales</taxon>
        <taxon>Geobacteraceae</taxon>
        <taxon>Trichlorobacter</taxon>
    </lineage>
</organism>
<dbReference type="InterPro" id="IPR000748">
    <property type="entry name" value="PsdUridine_synth_RsuA/RluB/E/F"/>
</dbReference>
<accession>A0ABM9D5Q3</accession>
<keyword evidence="2 4" id="KW-0694">RNA-binding</keyword>
<keyword evidence="3 5" id="KW-0413">Isomerase</keyword>
<dbReference type="InterPro" id="IPR036986">
    <property type="entry name" value="S4_RNA-bd_sf"/>
</dbReference>
<evidence type="ECO:0000256" key="3">
    <source>
        <dbReference type="ARBA" id="ARBA00023235"/>
    </source>
</evidence>
<dbReference type="NCBIfam" id="TIGR00093">
    <property type="entry name" value="pseudouridine synthase"/>
    <property type="match status" value="1"/>
</dbReference>
<reference evidence="8 9" key="1">
    <citation type="submission" date="2022-03" db="EMBL/GenBank/DDBJ databases">
        <authorList>
            <person name="Koch H."/>
        </authorList>
    </citation>
    <scope>NUCLEOTIDE SEQUENCE [LARGE SCALE GENOMIC DNA]</scope>
    <source>
        <strain evidence="8 9">G1</strain>
    </source>
</reference>
<dbReference type="GO" id="GO:0160139">
    <property type="term" value="F:23S rRNA pseudouridine(2605) synthase activity"/>
    <property type="evidence" value="ECO:0007669"/>
    <property type="project" value="UniProtKB-EC"/>
</dbReference>
<sequence length="276" mass="30119">MKERLQKIIAAAGVTSRRAAEELILAGRVAVNGQVVTELGAKADGAEDRITVDGTPVRPAEKLYYVLLHKPAGYVTSLKDPQGRHLVTELVKDVDARLFPVGRLDYNSEGLLLLTNDGAWANRLMHPRHQVDKEYHVRVRGKADPQQIRRLAEGVELEDGPAAGATVRLLKTDQNNDWLSITIREGRNRQVRRMCAAVGLSVVRLRRIRYGSLTLGGLNPGEYRLLSTAEAMGLDAPAEPKPKRTAPPRPGAAAGGSKAEAPRPASRPRPPQRHGT</sequence>
<name>A0ABM9D5Q3_9BACT</name>
<dbReference type="Gene3D" id="3.30.70.580">
    <property type="entry name" value="Pseudouridine synthase I, catalytic domain, N-terminal subdomain"/>
    <property type="match status" value="1"/>
</dbReference>
<dbReference type="InterPro" id="IPR018496">
    <property type="entry name" value="PsdUridine_synth_RsuA/RluB_CS"/>
</dbReference>
<dbReference type="InterPro" id="IPR002942">
    <property type="entry name" value="S4_RNA-bd"/>
</dbReference>
<keyword evidence="9" id="KW-1185">Reference proteome</keyword>
<evidence type="ECO:0000256" key="6">
    <source>
        <dbReference type="SAM" id="MobiDB-lite"/>
    </source>
</evidence>
<feature type="compositionally biased region" description="Low complexity" evidence="6">
    <location>
        <begin position="251"/>
        <end position="264"/>
    </location>
</feature>
<dbReference type="PANTHER" id="PTHR47683">
    <property type="entry name" value="PSEUDOURIDINE SYNTHASE FAMILY PROTEIN-RELATED"/>
    <property type="match status" value="1"/>
</dbReference>
<dbReference type="PANTHER" id="PTHR47683:SF3">
    <property type="entry name" value="RIBOSOMAL LARGE SUBUNIT PSEUDOURIDINE SYNTHASE B"/>
    <property type="match status" value="1"/>
</dbReference>
<feature type="region of interest" description="Disordered" evidence="6">
    <location>
        <begin position="234"/>
        <end position="276"/>
    </location>
</feature>
<dbReference type="Gene3D" id="3.10.290.10">
    <property type="entry name" value="RNA-binding S4 domain"/>
    <property type="match status" value="1"/>
</dbReference>
<dbReference type="SUPFAM" id="SSF55120">
    <property type="entry name" value="Pseudouridine synthase"/>
    <property type="match status" value="1"/>
</dbReference>
<dbReference type="PROSITE" id="PS50889">
    <property type="entry name" value="S4"/>
    <property type="match status" value="1"/>
</dbReference>
<dbReference type="EMBL" id="OW150024">
    <property type="protein sequence ID" value="CAH2030559.1"/>
    <property type="molecule type" value="Genomic_DNA"/>
</dbReference>
<evidence type="ECO:0000259" key="7">
    <source>
        <dbReference type="SMART" id="SM00363"/>
    </source>
</evidence>
<dbReference type="InterPro" id="IPR020094">
    <property type="entry name" value="TruA/RsuA/RluB/E/F_N"/>
</dbReference>
<proteinExistence type="inferred from homology"/>
<dbReference type="CDD" id="cd02870">
    <property type="entry name" value="PseudoU_synth_RsuA_like"/>
    <property type="match status" value="1"/>
</dbReference>
<dbReference type="EC" id="5.4.99.-" evidence="5"/>
<dbReference type="CDD" id="cd00165">
    <property type="entry name" value="S4"/>
    <property type="match status" value="1"/>
</dbReference>
<dbReference type="InterPro" id="IPR020103">
    <property type="entry name" value="PsdUridine_synth_cat_dom_sf"/>
</dbReference>
<dbReference type="SUPFAM" id="SSF55174">
    <property type="entry name" value="Alpha-L RNA-binding motif"/>
    <property type="match status" value="1"/>
</dbReference>